<accession>A0A8D8Z713</accession>
<dbReference type="EMBL" id="HBUF01432930">
    <property type="protein sequence ID" value="CAG6742159.1"/>
    <property type="molecule type" value="Transcribed_RNA"/>
</dbReference>
<dbReference type="AlphaFoldDB" id="A0A8D8Z713"/>
<reference evidence="1" key="1">
    <citation type="submission" date="2021-05" db="EMBL/GenBank/DDBJ databases">
        <authorList>
            <person name="Alioto T."/>
            <person name="Alioto T."/>
            <person name="Gomez Garrido J."/>
        </authorList>
    </citation>
    <scope>NUCLEOTIDE SEQUENCE</scope>
</reference>
<proteinExistence type="predicted"/>
<evidence type="ECO:0000313" key="1">
    <source>
        <dbReference type="EMBL" id="CAG6742159.1"/>
    </source>
</evidence>
<protein>
    <submittedName>
        <fullName evidence="1">Uncharacterized protein</fullName>
    </submittedName>
</protein>
<organism evidence="1">
    <name type="scientific">Cacopsylla melanoneura</name>
    <dbReference type="NCBI Taxonomy" id="428564"/>
    <lineage>
        <taxon>Eukaryota</taxon>
        <taxon>Metazoa</taxon>
        <taxon>Ecdysozoa</taxon>
        <taxon>Arthropoda</taxon>
        <taxon>Hexapoda</taxon>
        <taxon>Insecta</taxon>
        <taxon>Pterygota</taxon>
        <taxon>Neoptera</taxon>
        <taxon>Paraneoptera</taxon>
        <taxon>Hemiptera</taxon>
        <taxon>Sternorrhyncha</taxon>
        <taxon>Psylloidea</taxon>
        <taxon>Psyllidae</taxon>
        <taxon>Psyllinae</taxon>
        <taxon>Cacopsylla</taxon>
    </lineage>
</organism>
<sequence length="111" mass="12141">MFPHILYPWICCGQAQVSFLGSREGCVIPLISSEQRLKWTDGQMQVGLPTFRYQIALDIGQLGHGRSPKYRGQGEGLEHRALFVGTRQPPTPLSFAKLASTLVPPCSNSGG</sequence>
<name>A0A8D8Z713_9HEMI</name>